<keyword evidence="5 7" id="KW-1133">Transmembrane helix</keyword>
<dbReference type="OrthoDB" id="5877963at2759"/>
<dbReference type="AlphaFoldDB" id="A0A8S4QK50"/>
<evidence type="ECO:0000256" key="5">
    <source>
        <dbReference type="ARBA" id="ARBA00022989"/>
    </source>
</evidence>
<dbReference type="EMBL" id="CAKXAJ010009198">
    <property type="protein sequence ID" value="CAH2211101.1"/>
    <property type="molecule type" value="Genomic_DNA"/>
</dbReference>
<evidence type="ECO:0000256" key="4">
    <source>
        <dbReference type="ARBA" id="ARBA00022692"/>
    </source>
</evidence>
<feature type="transmembrane region" description="Helical" evidence="7">
    <location>
        <begin position="38"/>
        <end position="59"/>
    </location>
</feature>
<dbReference type="SUPFAM" id="SSF118215">
    <property type="entry name" value="Proton glutamate symport protein"/>
    <property type="match status" value="1"/>
</dbReference>
<dbReference type="PRINTS" id="PR00173">
    <property type="entry name" value="EDTRNSPORT"/>
</dbReference>
<feature type="transmembrane region" description="Helical" evidence="7">
    <location>
        <begin position="79"/>
        <end position="103"/>
    </location>
</feature>
<dbReference type="Gene3D" id="1.10.3860.10">
    <property type="entry name" value="Sodium:dicarboxylate symporter"/>
    <property type="match status" value="1"/>
</dbReference>
<dbReference type="InterPro" id="IPR050746">
    <property type="entry name" value="DAACS"/>
</dbReference>
<dbReference type="Pfam" id="PF00375">
    <property type="entry name" value="SDF"/>
    <property type="match status" value="1"/>
</dbReference>
<proteinExistence type="inferred from homology"/>
<comment type="similarity">
    <text evidence="2 7">Belongs to the dicarboxylate/amino acid:cation symporter (DAACS) (TC 2.A.23) family.</text>
</comment>
<protein>
    <recommendedName>
        <fullName evidence="7">Amino acid transporter</fullName>
    </recommendedName>
</protein>
<dbReference type="PANTHER" id="PTHR11958">
    <property type="entry name" value="SODIUM/DICARBOXYLATE SYMPORTER-RELATED"/>
    <property type="match status" value="1"/>
</dbReference>
<sequence length="119" mass="13264">MSQLAWFIATVTVGVFLYQLIVMQLIYFLFLRRNPYKFYWGLSQAMLTASATASTAAALPVTFRAMEGPLRIDPRITRFVLPIGCNINMDGTALFLSVASVFVCQMNSMHLGFAQLATI</sequence>
<accession>A0A8S4QK50</accession>
<comment type="caution">
    <text evidence="8">The sequence shown here is derived from an EMBL/GenBank/DDBJ whole genome shotgun (WGS) entry which is preliminary data.</text>
</comment>
<keyword evidence="9" id="KW-1185">Reference proteome</keyword>
<keyword evidence="4 7" id="KW-0812">Transmembrane</keyword>
<dbReference type="Proteomes" id="UP000838756">
    <property type="component" value="Unassembled WGS sequence"/>
</dbReference>
<keyword evidence="3 7" id="KW-0813">Transport</keyword>
<gene>
    <name evidence="8" type="primary">jg9015</name>
    <name evidence="8" type="ORF">PAEG_LOCUS2938</name>
</gene>
<evidence type="ECO:0000256" key="1">
    <source>
        <dbReference type="ARBA" id="ARBA00004141"/>
    </source>
</evidence>
<dbReference type="GO" id="GO:0005313">
    <property type="term" value="F:L-glutamate transmembrane transporter activity"/>
    <property type="evidence" value="ECO:0007669"/>
    <property type="project" value="TreeGrafter"/>
</dbReference>
<dbReference type="InterPro" id="IPR036458">
    <property type="entry name" value="Na:dicarbo_symporter_sf"/>
</dbReference>
<feature type="transmembrane region" description="Helical" evidence="7">
    <location>
        <begin position="6"/>
        <end position="31"/>
    </location>
</feature>
<keyword evidence="7" id="KW-0769">Symport</keyword>
<evidence type="ECO:0000256" key="6">
    <source>
        <dbReference type="ARBA" id="ARBA00023136"/>
    </source>
</evidence>
<evidence type="ECO:0000256" key="7">
    <source>
        <dbReference type="RuleBase" id="RU361216"/>
    </source>
</evidence>
<evidence type="ECO:0000313" key="8">
    <source>
        <dbReference type="EMBL" id="CAH2211101.1"/>
    </source>
</evidence>
<evidence type="ECO:0000256" key="2">
    <source>
        <dbReference type="ARBA" id="ARBA00006148"/>
    </source>
</evidence>
<feature type="non-terminal residue" evidence="8">
    <location>
        <position position="1"/>
    </location>
</feature>
<comment type="caution">
    <text evidence="7">Lacks conserved residue(s) required for the propagation of feature annotation.</text>
</comment>
<reference evidence="8" key="1">
    <citation type="submission" date="2022-03" db="EMBL/GenBank/DDBJ databases">
        <authorList>
            <person name="Lindestad O."/>
        </authorList>
    </citation>
    <scope>NUCLEOTIDE SEQUENCE</scope>
</reference>
<dbReference type="InterPro" id="IPR001991">
    <property type="entry name" value="Na-dicarboxylate_symporter"/>
</dbReference>
<dbReference type="GO" id="GO:0015175">
    <property type="term" value="F:neutral L-amino acid transmembrane transporter activity"/>
    <property type="evidence" value="ECO:0007669"/>
    <property type="project" value="TreeGrafter"/>
</dbReference>
<dbReference type="GO" id="GO:0005886">
    <property type="term" value="C:plasma membrane"/>
    <property type="evidence" value="ECO:0007669"/>
    <property type="project" value="TreeGrafter"/>
</dbReference>
<dbReference type="PANTHER" id="PTHR11958:SF111">
    <property type="entry name" value="AMINO ACID TRANSPORTER"/>
    <property type="match status" value="1"/>
</dbReference>
<organism evidence="8 9">
    <name type="scientific">Pararge aegeria aegeria</name>
    <dbReference type="NCBI Taxonomy" id="348720"/>
    <lineage>
        <taxon>Eukaryota</taxon>
        <taxon>Metazoa</taxon>
        <taxon>Ecdysozoa</taxon>
        <taxon>Arthropoda</taxon>
        <taxon>Hexapoda</taxon>
        <taxon>Insecta</taxon>
        <taxon>Pterygota</taxon>
        <taxon>Neoptera</taxon>
        <taxon>Endopterygota</taxon>
        <taxon>Lepidoptera</taxon>
        <taxon>Glossata</taxon>
        <taxon>Ditrysia</taxon>
        <taxon>Papilionoidea</taxon>
        <taxon>Nymphalidae</taxon>
        <taxon>Satyrinae</taxon>
        <taxon>Satyrini</taxon>
        <taxon>Parargina</taxon>
        <taxon>Pararge</taxon>
    </lineage>
</organism>
<keyword evidence="6 7" id="KW-0472">Membrane</keyword>
<dbReference type="GO" id="GO:0015501">
    <property type="term" value="F:glutamate:sodium symporter activity"/>
    <property type="evidence" value="ECO:0007669"/>
    <property type="project" value="TreeGrafter"/>
</dbReference>
<evidence type="ECO:0000256" key="3">
    <source>
        <dbReference type="ARBA" id="ARBA00022448"/>
    </source>
</evidence>
<comment type="subcellular location">
    <subcellularLocation>
        <location evidence="1 7">Membrane</location>
        <topology evidence="1 7">Multi-pass membrane protein</topology>
    </subcellularLocation>
</comment>
<name>A0A8S4QK50_9NEOP</name>
<evidence type="ECO:0000313" key="9">
    <source>
        <dbReference type="Proteomes" id="UP000838756"/>
    </source>
</evidence>